<keyword evidence="3" id="KW-1185">Reference proteome</keyword>
<reference evidence="2" key="1">
    <citation type="submission" date="2021-01" db="EMBL/GenBank/DDBJ databases">
        <title>KCTC 19127 draft genome.</title>
        <authorList>
            <person name="An D."/>
        </authorList>
    </citation>
    <scope>NUCLEOTIDE SEQUENCE</scope>
    <source>
        <strain evidence="2">KCTC 19127</strain>
    </source>
</reference>
<accession>A0A938YIM9</accession>
<evidence type="ECO:0000313" key="2">
    <source>
        <dbReference type="EMBL" id="MBM9475301.1"/>
    </source>
</evidence>
<keyword evidence="1" id="KW-0812">Transmembrane</keyword>
<gene>
    <name evidence="2" type="ORF">JL107_02470</name>
</gene>
<dbReference type="AlphaFoldDB" id="A0A938YIM9"/>
<comment type="caution">
    <text evidence="2">The sequence shown here is derived from an EMBL/GenBank/DDBJ whole genome shotgun (WGS) entry which is preliminary data.</text>
</comment>
<evidence type="ECO:0000313" key="3">
    <source>
        <dbReference type="Proteomes" id="UP000663801"/>
    </source>
</evidence>
<protein>
    <submittedName>
        <fullName evidence="2">Uncharacterized protein</fullName>
    </submittedName>
</protein>
<dbReference type="RefSeq" id="WP_205255462.1">
    <property type="nucleotide sequence ID" value="NZ_JAERWL010000003.1"/>
</dbReference>
<evidence type="ECO:0000256" key="1">
    <source>
        <dbReference type="SAM" id="Phobius"/>
    </source>
</evidence>
<dbReference type="Proteomes" id="UP000663801">
    <property type="component" value="Unassembled WGS sequence"/>
</dbReference>
<feature type="transmembrane region" description="Helical" evidence="1">
    <location>
        <begin position="15"/>
        <end position="37"/>
    </location>
</feature>
<keyword evidence="1" id="KW-0472">Membrane</keyword>
<sequence>MTVPVHQVLLRTPDLVLLLSDVLVFSGTIMFSVRLVVRAVSNPVAAGPDGPVPRVRKVSGRRRSPSFLDRSDIRIGVKLADGRSAMSAGWGRGEHGTAQSAGPAITLDCLPGGGLPGAVSTTVLLSPVPPAGPVVVVVAIPSRQIREVTTLDGAALQEARERVQPFWPDAEQPV</sequence>
<proteinExistence type="predicted"/>
<keyword evidence="1" id="KW-1133">Transmembrane helix</keyword>
<organism evidence="2 3">
    <name type="scientific">Nakamurella flavida</name>
    <dbReference type="NCBI Taxonomy" id="363630"/>
    <lineage>
        <taxon>Bacteria</taxon>
        <taxon>Bacillati</taxon>
        <taxon>Actinomycetota</taxon>
        <taxon>Actinomycetes</taxon>
        <taxon>Nakamurellales</taxon>
        <taxon>Nakamurellaceae</taxon>
        <taxon>Nakamurella</taxon>
    </lineage>
</organism>
<name>A0A938YIM9_9ACTN</name>
<dbReference type="EMBL" id="JAERWL010000003">
    <property type="protein sequence ID" value="MBM9475301.1"/>
    <property type="molecule type" value="Genomic_DNA"/>
</dbReference>